<sequence>MGAGGAGVNRFGDAIRYLNDPFNWTKRDGILDLLVEHLRISALAVLAALVVAVPVGMLLGHTGRGGGFTVALSNVSRAVPTLALLTVFAVTPIGFGPTATTIALAVFAVPPMLTNTYVGFRGVDRDVVEAARAMGFSERQVATRVELPLAMPLLMTGVRTAAVQVVATATLAALVAGGGLGRIITLGFRQQDYGAVVAGAILVAALAVLTELLLVAVSWALTPGEKRLPFLTARRNSPVPEPTAAGVPL</sequence>
<evidence type="ECO:0000259" key="7">
    <source>
        <dbReference type="PROSITE" id="PS50928"/>
    </source>
</evidence>
<reference evidence="9" key="1">
    <citation type="submission" date="2016-10" db="EMBL/GenBank/DDBJ databases">
        <authorList>
            <person name="Varghese N."/>
            <person name="Submissions S."/>
        </authorList>
    </citation>
    <scope>NUCLEOTIDE SEQUENCE [LARGE SCALE GENOMIC DNA]</scope>
    <source>
        <strain evidence="9">DSM 44268</strain>
    </source>
</reference>
<keyword evidence="3 6" id="KW-0812">Transmembrane</keyword>
<keyword evidence="9" id="KW-1185">Reference proteome</keyword>
<dbReference type="SUPFAM" id="SSF161098">
    <property type="entry name" value="MetI-like"/>
    <property type="match status" value="1"/>
</dbReference>
<dbReference type="AlphaFoldDB" id="A0A1G7MGX9"/>
<accession>A0A1G7MGX9</accession>
<dbReference type="Pfam" id="PF00528">
    <property type="entry name" value="BPD_transp_1"/>
    <property type="match status" value="1"/>
</dbReference>
<evidence type="ECO:0000256" key="3">
    <source>
        <dbReference type="ARBA" id="ARBA00022692"/>
    </source>
</evidence>
<dbReference type="Gene3D" id="1.10.3720.10">
    <property type="entry name" value="MetI-like"/>
    <property type="match status" value="1"/>
</dbReference>
<dbReference type="GO" id="GO:0005886">
    <property type="term" value="C:plasma membrane"/>
    <property type="evidence" value="ECO:0007669"/>
    <property type="project" value="UniProtKB-SubCell"/>
</dbReference>
<comment type="subcellular location">
    <subcellularLocation>
        <location evidence="6">Cell membrane</location>
        <topology evidence="6">Multi-pass membrane protein</topology>
    </subcellularLocation>
    <subcellularLocation>
        <location evidence="1">Membrane</location>
        <topology evidence="1">Multi-pass membrane protein</topology>
    </subcellularLocation>
</comment>
<dbReference type="GO" id="GO:0055085">
    <property type="term" value="P:transmembrane transport"/>
    <property type="evidence" value="ECO:0007669"/>
    <property type="project" value="InterPro"/>
</dbReference>
<keyword evidence="4 6" id="KW-1133">Transmembrane helix</keyword>
<organism evidence="8 9">
    <name type="scientific">Blastococcus aurantiacus</name>
    <dbReference type="NCBI Taxonomy" id="1550231"/>
    <lineage>
        <taxon>Bacteria</taxon>
        <taxon>Bacillati</taxon>
        <taxon>Actinomycetota</taxon>
        <taxon>Actinomycetes</taxon>
        <taxon>Geodermatophilales</taxon>
        <taxon>Geodermatophilaceae</taxon>
        <taxon>Blastococcus</taxon>
    </lineage>
</organism>
<dbReference type="PANTHER" id="PTHR30177">
    <property type="entry name" value="GLYCINE BETAINE/L-PROLINE TRANSPORT SYSTEM PERMEASE PROTEIN PROW"/>
    <property type="match status" value="1"/>
</dbReference>
<evidence type="ECO:0000256" key="5">
    <source>
        <dbReference type="ARBA" id="ARBA00023136"/>
    </source>
</evidence>
<gene>
    <name evidence="8" type="ORF">SAMN05660662_2711</name>
</gene>
<evidence type="ECO:0000256" key="1">
    <source>
        <dbReference type="ARBA" id="ARBA00004141"/>
    </source>
</evidence>
<dbReference type="EMBL" id="FNBT01000005">
    <property type="protein sequence ID" value="SDF60981.1"/>
    <property type="molecule type" value="Genomic_DNA"/>
</dbReference>
<dbReference type="CDD" id="cd06261">
    <property type="entry name" value="TM_PBP2"/>
    <property type="match status" value="1"/>
</dbReference>
<protein>
    <submittedName>
        <fullName evidence="8">Osmoprotectant transport system permease protein</fullName>
    </submittedName>
</protein>
<dbReference type="OrthoDB" id="5244012at2"/>
<evidence type="ECO:0000256" key="4">
    <source>
        <dbReference type="ARBA" id="ARBA00022989"/>
    </source>
</evidence>
<feature type="transmembrane region" description="Helical" evidence="6">
    <location>
        <begin position="81"/>
        <end position="109"/>
    </location>
</feature>
<dbReference type="InterPro" id="IPR000515">
    <property type="entry name" value="MetI-like"/>
</dbReference>
<evidence type="ECO:0000256" key="2">
    <source>
        <dbReference type="ARBA" id="ARBA00022448"/>
    </source>
</evidence>
<dbReference type="InterPro" id="IPR051204">
    <property type="entry name" value="ABC_transp_perm/SBD"/>
</dbReference>
<dbReference type="STRING" id="1550231.SAMN05660662_2711"/>
<feature type="transmembrane region" description="Helical" evidence="6">
    <location>
        <begin position="40"/>
        <end position="60"/>
    </location>
</feature>
<proteinExistence type="inferred from homology"/>
<evidence type="ECO:0000313" key="9">
    <source>
        <dbReference type="Proteomes" id="UP000199406"/>
    </source>
</evidence>
<comment type="similarity">
    <text evidence="6">Belongs to the binding-protein-dependent transport system permease family.</text>
</comment>
<keyword evidence="5 6" id="KW-0472">Membrane</keyword>
<dbReference type="GO" id="GO:0031460">
    <property type="term" value="P:glycine betaine transport"/>
    <property type="evidence" value="ECO:0007669"/>
    <property type="project" value="TreeGrafter"/>
</dbReference>
<feature type="domain" description="ABC transmembrane type-1" evidence="7">
    <location>
        <begin position="34"/>
        <end position="214"/>
    </location>
</feature>
<feature type="transmembrane region" description="Helical" evidence="6">
    <location>
        <begin position="193"/>
        <end position="221"/>
    </location>
</feature>
<feature type="transmembrane region" description="Helical" evidence="6">
    <location>
        <begin position="161"/>
        <end position="181"/>
    </location>
</feature>
<evidence type="ECO:0000313" key="8">
    <source>
        <dbReference type="EMBL" id="SDF60981.1"/>
    </source>
</evidence>
<keyword evidence="2 6" id="KW-0813">Transport</keyword>
<dbReference type="Proteomes" id="UP000199406">
    <property type="component" value="Unassembled WGS sequence"/>
</dbReference>
<evidence type="ECO:0000256" key="6">
    <source>
        <dbReference type="RuleBase" id="RU363032"/>
    </source>
</evidence>
<dbReference type="PANTHER" id="PTHR30177:SF33">
    <property type="entry name" value="POSSIBLE OSMOPROTECTANT (GLYCINE BETAINE_CARNITINE_CHOLINE_L-PROLINE) TRANSPORT INTEGRAL MEMBRANE PROTEIN ABC TRANSPORTER PROZ"/>
    <property type="match status" value="1"/>
</dbReference>
<name>A0A1G7MGX9_9ACTN</name>
<dbReference type="PROSITE" id="PS50928">
    <property type="entry name" value="ABC_TM1"/>
    <property type="match status" value="1"/>
</dbReference>
<dbReference type="InterPro" id="IPR035906">
    <property type="entry name" value="MetI-like_sf"/>
</dbReference>